<keyword evidence="3" id="KW-1185">Reference proteome</keyword>
<organism evidence="2 3">
    <name type="scientific">Panicum miliaceum</name>
    <name type="common">Proso millet</name>
    <name type="synonym">Broomcorn millet</name>
    <dbReference type="NCBI Taxonomy" id="4540"/>
    <lineage>
        <taxon>Eukaryota</taxon>
        <taxon>Viridiplantae</taxon>
        <taxon>Streptophyta</taxon>
        <taxon>Embryophyta</taxon>
        <taxon>Tracheophyta</taxon>
        <taxon>Spermatophyta</taxon>
        <taxon>Magnoliopsida</taxon>
        <taxon>Liliopsida</taxon>
        <taxon>Poales</taxon>
        <taxon>Poaceae</taxon>
        <taxon>PACMAD clade</taxon>
        <taxon>Panicoideae</taxon>
        <taxon>Panicodae</taxon>
        <taxon>Paniceae</taxon>
        <taxon>Panicinae</taxon>
        <taxon>Panicum</taxon>
        <taxon>Panicum sect. Panicum</taxon>
    </lineage>
</organism>
<comment type="caution">
    <text evidence="2">The sequence shown here is derived from an EMBL/GenBank/DDBJ whole genome shotgun (WGS) entry which is preliminary data.</text>
</comment>
<dbReference type="Proteomes" id="UP000275267">
    <property type="component" value="Unassembled WGS sequence"/>
</dbReference>
<evidence type="ECO:0000313" key="3">
    <source>
        <dbReference type="Proteomes" id="UP000275267"/>
    </source>
</evidence>
<feature type="chain" id="PRO_5018045525" evidence="1">
    <location>
        <begin position="20"/>
        <end position="146"/>
    </location>
</feature>
<evidence type="ECO:0000313" key="2">
    <source>
        <dbReference type="EMBL" id="RLN19160.1"/>
    </source>
</evidence>
<gene>
    <name evidence="2" type="ORF">C2845_PM02G44520</name>
</gene>
<accession>A0A3L6SDP0</accession>
<evidence type="ECO:0000256" key="1">
    <source>
        <dbReference type="SAM" id="SignalP"/>
    </source>
</evidence>
<sequence>MGSGPLGTLLLLSWKGSSALKSSRVLCSPSALSIILLPPIAGSLAGRAAFSPSSMTNAINTSAPNKMANAAAAAARLTDPAGLLMTTAGRRRAASSSSAAASSSLSPAASLDNTSSAAALLRASSHGDGVAQMRCNAAAAQRDRIL</sequence>
<reference evidence="3" key="1">
    <citation type="journal article" date="2019" name="Nat. Commun.">
        <title>The genome of broomcorn millet.</title>
        <authorList>
            <person name="Zou C."/>
            <person name="Miki D."/>
            <person name="Li D."/>
            <person name="Tang Q."/>
            <person name="Xiao L."/>
            <person name="Rajput S."/>
            <person name="Deng P."/>
            <person name="Jia W."/>
            <person name="Huang R."/>
            <person name="Zhang M."/>
            <person name="Sun Y."/>
            <person name="Hu J."/>
            <person name="Fu X."/>
            <person name="Schnable P.S."/>
            <person name="Li F."/>
            <person name="Zhang H."/>
            <person name="Feng B."/>
            <person name="Zhu X."/>
            <person name="Liu R."/>
            <person name="Schnable J.C."/>
            <person name="Zhu J.-K."/>
            <person name="Zhang H."/>
        </authorList>
    </citation>
    <scope>NUCLEOTIDE SEQUENCE [LARGE SCALE GENOMIC DNA]</scope>
</reference>
<name>A0A3L6SDP0_PANMI</name>
<keyword evidence="1" id="KW-0732">Signal</keyword>
<protein>
    <submittedName>
        <fullName evidence="2">Uncharacterized protein</fullName>
    </submittedName>
</protein>
<dbReference type="AlphaFoldDB" id="A0A3L6SDP0"/>
<proteinExistence type="predicted"/>
<feature type="signal peptide" evidence="1">
    <location>
        <begin position="1"/>
        <end position="19"/>
    </location>
</feature>
<dbReference type="EMBL" id="PQIB02000005">
    <property type="protein sequence ID" value="RLN19160.1"/>
    <property type="molecule type" value="Genomic_DNA"/>
</dbReference>